<dbReference type="Proteomes" id="UP001345219">
    <property type="component" value="Chromosome 14"/>
</dbReference>
<comment type="caution">
    <text evidence="1">The sequence shown here is derived from an EMBL/GenBank/DDBJ whole genome shotgun (WGS) entry which is preliminary data.</text>
</comment>
<reference evidence="1 2" key="1">
    <citation type="journal article" date="2023" name="Hortic Res">
        <title>Pangenome of water caltrop reveals structural variations and asymmetric subgenome divergence after allopolyploidization.</title>
        <authorList>
            <person name="Zhang X."/>
            <person name="Chen Y."/>
            <person name="Wang L."/>
            <person name="Yuan Y."/>
            <person name="Fang M."/>
            <person name="Shi L."/>
            <person name="Lu R."/>
            <person name="Comes H.P."/>
            <person name="Ma Y."/>
            <person name="Chen Y."/>
            <person name="Huang G."/>
            <person name="Zhou Y."/>
            <person name="Zheng Z."/>
            <person name="Qiu Y."/>
        </authorList>
    </citation>
    <scope>NUCLEOTIDE SEQUENCE [LARGE SCALE GENOMIC DNA]</scope>
    <source>
        <tissue evidence="1">Roots</tissue>
    </source>
</reference>
<sequence>MGRSKLVQQHVQWKESKARILFEYFRYIKKKNAEKEHPSFTENERTWISLGIEILVPFWPLASLDRTMHVGHVLLVKDAAPFAAWGHFSNCGSWKWNC</sequence>
<evidence type="ECO:0000313" key="1">
    <source>
        <dbReference type="EMBL" id="KAK4777743.1"/>
    </source>
</evidence>
<accession>A0AAN7L7F1</accession>
<organism evidence="1 2">
    <name type="scientific">Trapa incisa</name>
    <dbReference type="NCBI Taxonomy" id="236973"/>
    <lineage>
        <taxon>Eukaryota</taxon>
        <taxon>Viridiplantae</taxon>
        <taxon>Streptophyta</taxon>
        <taxon>Embryophyta</taxon>
        <taxon>Tracheophyta</taxon>
        <taxon>Spermatophyta</taxon>
        <taxon>Magnoliopsida</taxon>
        <taxon>eudicotyledons</taxon>
        <taxon>Gunneridae</taxon>
        <taxon>Pentapetalae</taxon>
        <taxon>rosids</taxon>
        <taxon>malvids</taxon>
        <taxon>Myrtales</taxon>
        <taxon>Lythraceae</taxon>
        <taxon>Trapa</taxon>
    </lineage>
</organism>
<dbReference type="AlphaFoldDB" id="A0AAN7L7F1"/>
<protein>
    <submittedName>
        <fullName evidence="1">Uncharacterized protein</fullName>
    </submittedName>
</protein>
<dbReference type="EMBL" id="JAXIOK010000002">
    <property type="protein sequence ID" value="KAK4777743.1"/>
    <property type="molecule type" value="Genomic_DNA"/>
</dbReference>
<gene>
    <name evidence="1" type="ORF">SAY87_017930</name>
</gene>
<proteinExistence type="predicted"/>
<keyword evidence="2" id="KW-1185">Reference proteome</keyword>
<evidence type="ECO:0000313" key="2">
    <source>
        <dbReference type="Proteomes" id="UP001345219"/>
    </source>
</evidence>
<name>A0AAN7L7F1_9MYRT</name>